<accession>A0AAI9X638</accession>
<organism evidence="1 2">
    <name type="scientific">Penicillium thymicola</name>
    <dbReference type="NCBI Taxonomy" id="293382"/>
    <lineage>
        <taxon>Eukaryota</taxon>
        <taxon>Fungi</taxon>
        <taxon>Dikarya</taxon>
        <taxon>Ascomycota</taxon>
        <taxon>Pezizomycotina</taxon>
        <taxon>Eurotiomycetes</taxon>
        <taxon>Eurotiomycetidae</taxon>
        <taxon>Eurotiales</taxon>
        <taxon>Aspergillaceae</taxon>
        <taxon>Penicillium</taxon>
    </lineage>
</organism>
<keyword evidence="2" id="KW-1185">Reference proteome</keyword>
<reference evidence="1" key="1">
    <citation type="submission" date="2015-06" db="EMBL/GenBank/DDBJ databases">
        <authorList>
            <person name="Nguyen H."/>
        </authorList>
    </citation>
    <scope>NUCLEOTIDE SEQUENCE</scope>
    <source>
        <strain evidence="1">DAOM 180753</strain>
    </source>
</reference>
<evidence type="ECO:0000313" key="2">
    <source>
        <dbReference type="Proteomes" id="UP001227192"/>
    </source>
</evidence>
<proteinExistence type="predicted"/>
<comment type="caution">
    <text evidence="1">The sequence shown here is derived from an EMBL/GenBank/DDBJ whole genome shotgun (WGS) entry which is preliminary data.</text>
</comment>
<protein>
    <submittedName>
        <fullName evidence="1">Uncharacterized protein</fullName>
    </submittedName>
</protein>
<name>A0AAI9X638_PENTH</name>
<evidence type="ECO:0000313" key="1">
    <source>
        <dbReference type="EMBL" id="KAJ9484844.1"/>
    </source>
</evidence>
<reference evidence="1" key="2">
    <citation type="journal article" date="2016" name="Fungal Biol.">
        <title>Ochratoxin A production by Penicillium thymicola.</title>
        <authorList>
            <person name="Nguyen H.D.T."/>
            <person name="McMullin D.R."/>
            <person name="Ponomareva E."/>
            <person name="Riley R."/>
            <person name="Pomraning K.R."/>
            <person name="Baker S.E."/>
            <person name="Seifert K.A."/>
        </authorList>
    </citation>
    <scope>NUCLEOTIDE SEQUENCE</scope>
    <source>
        <strain evidence="1">DAOM 180753</strain>
    </source>
</reference>
<gene>
    <name evidence="1" type="ORF">VN97_g8520</name>
</gene>
<dbReference type="AlphaFoldDB" id="A0AAI9X638"/>
<sequence>MWGNNDERRSWEEIGLFKTNWDLPPFTVLIVDCPPIPIDPSIELISYCLNRQLKCFNPSVFLHAYQLVWYGGIPPVRSCHP</sequence>
<dbReference type="Proteomes" id="UP001227192">
    <property type="component" value="Unassembled WGS sequence"/>
</dbReference>
<dbReference type="EMBL" id="LACB01000308">
    <property type="protein sequence ID" value="KAJ9484844.1"/>
    <property type="molecule type" value="Genomic_DNA"/>
</dbReference>